<evidence type="ECO:0000313" key="1">
    <source>
        <dbReference type="EMBL" id="KAJ8724416.1"/>
    </source>
</evidence>
<reference evidence="1" key="1">
    <citation type="submission" date="2023-03" db="EMBL/GenBank/DDBJ databases">
        <title>Chromosome-level genomes of two armyworms, Mythimna separata and Mythimna loreyi, provide insights into the biosynthesis and reception of sex pheromones.</title>
        <authorList>
            <person name="Zhao H."/>
        </authorList>
    </citation>
    <scope>NUCLEOTIDE SEQUENCE</scope>
    <source>
        <strain evidence="1">BeijingLab</strain>
    </source>
</reference>
<accession>A0ACC2QSA5</accession>
<organism evidence="1 2">
    <name type="scientific">Mythimna loreyi</name>
    <dbReference type="NCBI Taxonomy" id="667449"/>
    <lineage>
        <taxon>Eukaryota</taxon>
        <taxon>Metazoa</taxon>
        <taxon>Ecdysozoa</taxon>
        <taxon>Arthropoda</taxon>
        <taxon>Hexapoda</taxon>
        <taxon>Insecta</taxon>
        <taxon>Pterygota</taxon>
        <taxon>Neoptera</taxon>
        <taxon>Endopterygota</taxon>
        <taxon>Lepidoptera</taxon>
        <taxon>Glossata</taxon>
        <taxon>Ditrysia</taxon>
        <taxon>Noctuoidea</taxon>
        <taxon>Noctuidae</taxon>
        <taxon>Noctuinae</taxon>
        <taxon>Hadenini</taxon>
        <taxon>Mythimna</taxon>
    </lineage>
</organism>
<dbReference type="EMBL" id="CM056784">
    <property type="protein sequence ID" value="KAJ8724416.1"/>
    <property type="molecule type" value="Genomic_DNA"/>
</dbReference>
<protein>
    <submittedName>
        <fullName evidence="1">Uncharacterized protein</fullName>
    </submittedName>
</protein>
<proteinExistence type="predicted"/>
<dbReference type="Proteomes" id="UP001231649">
    <property type="component" value="Chromosome 8"/>
</dbReference>
<keyword evidence="2" id="KW-1185">Reference proteome</keyword>
<name>A0ACC2QSA5_9NEOP</name>
<gene>
    <name evidence="1" type="ORF">PYW08_015890</name>
</gene>
<comment type="caution">
    <text evidence="1">The sequence shown here is derived from an EMBL/GenBank/DDBJ whole genome shotgun (WGS) entry which is preliminary data.</text>
</comment>
<sequence length="139" mass="15628">MSRVILLVVLVCFASNTFGKTLSECELVRELRKHGFPENQLKDWVCLVNAESSRRTNVVGPPNSDGSHDYGLFQINDRYWCNNGDKPGKGCNVRCKDLLLDDIGPQARCTKTIFGVHGFEAWYGWVNKCKGRPLPPLPC</sequence>
<evidence type="ECO:0000313" key="2">
    <source>
        <dbReference type="Proteomes" id="UP001231649"/>
    </source>
</evidence>